<evidence type="ECO:0000256" key="3">
    <source>
        <dbReference type="ARBA" id="ARBA00022729"/>
    </source>
</evidence>
<dbReference type="EMBL" id="OMOQ01000001">
    <property type="protein sequence ID" value="SPH17077.1"/>
    <property type="molecule type" value="Genomic_DNA"/>
</dbReference>
<dbReference type="InterPro" id="IPR010583">
    <property type="entry name" value="MipA"/>
</dbReference>
<evidence type="ECO:0000313" key="8">
    <source>
        <dbReference type="Proteomes" id="UP000244924"/>
    </source>
</evidence>
<proteinExistence type="inferred from homology"/>
<feature type="chain" id="PRO_5015333501" description="MltA-interacting protein" evidence="6">
    <location>
        <begin position="26"/>
        <end position="257"/>
    </location>
</feature>
<name>A0A2R8B3A0_9RHOB</name>
<sequence length="257" mass="27530">MNPFRKAAATIAAAFVCAAPHSALAEPDMVLTFGLGAQVAPGYFGSDDYEVGPGFAFRVNYLRLGGRRFGSPDPYHEPEGLGLRGSFRYVADRTAGEYPELAGLNDVDDALELGIGLGWEQPIYRVFGDVRYGVIGHEAFVGEIGADVKFRPSDRLLVTFGPRAQFGSDDYAATYFGVTPAESLASGLPTYSASGGMVSAGLELGLRYRLNENWGVEGALTWNRLTDDAASSPITGLGSEDQYGAKVVLTRRVSFDF</sequence>
<keyword evidence="8" id="KW-1185">Reference proteome</keyword>
<accession>A0A2R8B3A0</accession>
<evidence type="ECO:0000256" key="2">
    <source>
        <dbReference type="ARBA" id="ARBA00005722"/>
    </source>
</evidence>
<reference evidence="7 8" key="1">
    <citation type="submission" date="2018-03" db="EMBL/GenBank/DDBJ databases">
        <authorList>
            <person name="Keele B.F."/>
        </authorList>
    </citation>
    <scope>NUCLEOTIDE SEQUENCE [LARGE SCALE GENOMIC DNA]</scope>
    <source>
        <strain evidence="7 8">CECT 8626</strain>
    </source>
</reference>
<dbReference type="RefSeq" id="WP_108851556.1">
    <property type="nucleotide sequence ID" value="NZ_OMOQ01000001.1"/>
</dbReference>
<evidence type="ECO:0000313" key="7">
    <source>
        <dbReference type="EMBL" id="SPH17077.1"/>
    </source>
</evidence>
<dbReference type="GO" id="GO:0009279">
    <property type="term" value="C:cell outer membrane"/>
    <property type="evidence" value="ECO:0007669"/>
    <property type="project" value="UniProtKB-SubCell"/>
</dbReference>
<evidence type="ECO:0000256" key="6">
    <source>
        <dbReference type="SAM" id="SignalP"/>
    </source>
</evidence>
<feature type="signal peptide" evidence="6">
    <location>
        <begin position="1"/>
        <end position="25"/>
    </location>
</feature>
<dbReference type="OrthoDB" id="5462484at2"/>
<evidence type="ECO:0000256" key="1">
    <source>
        <dbReference type="ARBA" id="ARBA00004442"/>
    </source>
</evidence>
<dbReference type="SUPFAM" id="SSF56935">
    <property type="entry name" value="Porins"/>
    <property type="match status" value="1"/>
</dbReference>
<keyword evidence="5" id="KW-0998">Cell outer membrane</keyword>
<protein>
    <recommendedName>
        <fullName evidence="9">MltA-interacting protein</fullName>
    </recommendedName>
</protein>
<dbReference type="PANTHER" id="PTHR38776:SF1">
    <property type="entry name" value="MLTA-INTERACTING PROTEIN-RELATED"/>
    <property type="match status" value="1"/>
</dbReference>
<gene>
    <name evidence="7" type="ORF">DEA8626_00591</name>
</gene>
<keyword evidence="3 6" id="KW-0732">Signal</keyword>
<keyword evidence="4" id="KW-0472">Membrane</keyword>
<dbReference type="Pfam" id="PF06629">
    <property type="entry name" value="MipA"/>
    <property type="match status" value="1"/>
</dbReference>
<organism evidence="7 8">
    <name type="scientific">Albidovulum aquaemixtae</name>
    <dbReference type="NCBI Taxonomy" id="1542388"/>
    <lineage>
        <taxon>Bacteria</taxon>
        <taxon>Pseudomonadati</taxon>
        <taxon>Pseudomonadota</taxon>
        <taxon>Alphaproteobacteria</taxon>
        <taxon>Rhodobacterales</taxon>
        <taxon>Paracoccaceae</taxon>
        <taxon>Albidovulum</taxon>
    </lineage>
</organism>
<evidence type="ECO:0008006" key="9">
    <source>
        <dbReference type="Google" id="ProtNLM"/>
    </source>
</evidence>
<evidence type="ECO:0000256" key="5">
    <source>
        <dbReference type="ARBA" id="ARBA00023237"/>
    </source>
</evidence>
<comment type="subcellular location">
    <subcellularLocation>
        <location evidence="1">Cell outer membrane</location>
    </subcellularLocation>
</comment>
<evidence type="ECO:0000256" key="4">
    <source>
        <dbReference type="ARBA" id="ARBA00023136"/>
    </source>
</evidence>
<dbReference type="AlphaFoldDB" id="A0A2R8B3A0"/>
<dbReference type="PANTHER" id="PTHR38776">
    <property type="entry name" value="MLTA-INTERACTING PROTEIN-RELATED"/>
    <property type="match status" value="1"/>
</dbReference>
<comment type="similarity">
    <text evidence="2">Belongs to the MipA/OmpV family.</text>
</comment>
<dbReference type="Proteomes" id="UP000244924">
    <property type="component" value="Unassembled WGS sequence"/>
</dbReference>